<reference evidence="3" key="1">
    <citation type="submission" date="2016-10" db="EMBL/GenBank/DDBJ databases">
        <authorList>
            <person name="Varghese N."/>
            <person name="Submissions S."/>
        </authorList>
    </citation>
    <scope>NUCLEOTIDE SEQUENCE [LARGE SCALE GENOMIC DNA]</scope>
    <source>
        <strain evidence="3">IBRC-M 10043</strain>
    </source>
</reference>
<feature type="region of interest" description="Disordered" evidence="1">
    <location>
        <begin position="1"/>
        <end position="26"/>
    </location>
</feature>
<sequence>MVSHKSEESYQPMMSERPPLKEQAADHLRKALDADDPDTKNFHIRSALQFEECIEATEQADHAHAD</sequence>
<dbReference type="EMBL" id="FOCX01000031">
    <property type="protein sequence ID" value="SEP07880.1"/>
    <property type="molecule type" value="Genomic_DNA"/>
</dbReference>
<proteinExistence type="predicted"/>
<evidence type="ECO:0000313" key="3">
    <source>
        <dbReference type="Proteomes" id="UP000198775"/>
    </source>
</evidence>
<dbReference type="AlphaFoldDB" id="A0A1H8UXC7"/>
<keyword evidence="3" id="KW-1185">Reference proteome</keyword>
<dbReference type="Proteomes" id="UP000198775">
    <property type="component" value="Unassembled WGS sequence"/>
</dbReference>
<gene>
    <name evidence="2" type="ORF">SAMN05216388_103154</name>
</gene>
<evidence type="ECO:0000313" key="2">
    <source>
        <dbReference type="EMBL" id="SEP07880.1"/>
    </source>
</evidence>
<protein>
    <submittedName>
        <fullName evidence="2">Uncharacterized protein</fullName>
    </submittedName>
</protein>
<name>A0A1H8UXC7_9EURY</name>
<evidence type="ECO:0000256" key="1">
    <source>
        <dbReference type="SAM" id="MobiDB-lite"/>
    </source>
</evidence>
<organism evidence="2 3">
    <name type="scientific">Halorientalis persicus</name>
    <dbReference type="NCBI Taxonomy" id="1367881"/>
    <lineage>
        <taxon>Archaea</taxon>
        <taxon>Methanobacteriati</taxon>
        <taxon>Methanobacteriota</taxon>
        <taxon>Stenosarchaea group</taxon>
        <taxon>Halobacteria</taxon>
        <taxon>Halobacteriales</taxon>
        <taxon>Haloarculaceae</taxon>
        <taxon>Halorientalis</taxon>
    </lineage>
</organism>
<accession>A0A1H8UXC7</accession>